<dbReference type="PATRIC" id="fig|595434.4.peg.5857"/>
<accession>A0A0J1B5H9</accession>
<keyword evidence="2" id="KW-1185">Reference proteome</keyword>
<proteinExistence type="predicted"/>
<evidence type="ECO:0000313" key="1">
    <source>
        <dbReference type="EMBL" id="KLU01982.1"/>
    </source>
</evidence>
<protein>
    <submittedName>
        <fullName evidence="1">Uncharacterized protein</fullName>
    </submittedName>
</protein>
<gene>
    <name evidence="1" type="ORF">RISK_006166</name>
</gene>
<sequence>MTPADLLGVNRIPGGWIFNSFDLGWWFLVQRSLIWTIV</sequence>
<evidence type="ECO:0000313" key="2">
    <source>
        <dbReference type="Proteomes" id="UP000036367"/>
    </source>
</evidence>
<dbReference type="Proteomes" id="UP000036367">
    <property type="component" value="Unassembled WGS sequence"/>
</dbReference>
<comment type="caution">
    <text evidence="1">The sequence shown here is derived from an EMBL/GenBank/DDBJ whole genome shotgun (WGS) entry which is preliminary data.</text>
</comment>
<dbReference type="EMBL" id="LECT01000048">
    <property type="protein sequence ID" value="KLU01982.1"/>
    <property type="molecule type" value="Genomic_DNA"/>
</dbReference>
<dbReference type="STRING" id="595434.RISK_006166"/>
<organism evidence="1 2">
    <name type="scientific">Rhodopirellula islandica</name>
    <dbReference type="NCBI Taxonomy" id="595434"/>
    <lineage>
        <taxon>Bacteria</taxon>
        <taxon>Pseudomonadati</taxon>
        <taxon>Planctomycetota</taxon>
        <taxon>Planctomycetia</taxon>
        <taxon>Pirellulales</taxon>
        <taxon>Pirellulaceae</taxon>
        <taxon>Rhodopirellula</taxon>
    </lineage>
</organism>
<reference evidence="1" key="1">
    <citation type="submission" date="2015-05" db="EMBL/GenBank/DDBJ databases">
        <title>Permanent draft genome of Rhodopirellula islandicus K833.</title>
        <authorList>
            <person name="Kizina J."/>
            <person name="Richter M."/>
            <person name="Glockner F.O."/>
            <person name="Harder J."/>
        </authorList>
    </citation>
    <scope>NUCLEOTIDE SEQUENCE [LARGE SCALE GENOMIC DNA]</scope>
    <source>
        <strain evidence="1">K833</strain>
    </source>
</reference>
<name>A0A0J1B5H9_RHOIS</name>
<dbReference type="AlphaFoldDB" id="A0A0J1B5H9"/>